<dbReference type="SMART" id="SM00393">
    <property type="entry name" value="R3H"/>
    <property type="match status" value="1"/>
</dbReference>
<protein>
    <submittedName>
        <fullName evidence="5">Sperm-associated antigen 7 homolog</fullName>
    </submittedName>
</protein>
<dbReference type="PIRSF" id="PIRSF037943">
    <property type="entry name" value="Sperm-assoc_antigen_PAG7"/>
    <property type="match status" value="1"/>
</dbReference>
<feature type="coiled-coil region" evidence="1">
    <location>
        <begin position="29"/>
        <end position="56"/>
    </location>
</feature>
<dbReference type="Gene3D" id="3.30.1370.50">
    <property type="entry name" value="R3H-like domain"/>
    <property type="match status" value="1"/>
</dbReference>
<feature type="compositionally biased region" description="Basic and acidic residues" evidence="2">
    <location>
        <begin position="132"/>
        <end position="147"/>
    </location>
</feature>
<dbReference type="PANTHER" id="PTHR13498">
    <property type="entry name" value="SPERM ASSOCIATED ANTIGEN 7"/>
    <property type="match status" value="1"/>
</dbReference>
<dbReference type="OrthoDB" id="5979509at2759"/>
<dbReference type="GeneID" id="113203493"/>
<keyword evidence="4" id="KW-1185">Reference proteome</keyword>
<accession>A0A6J1S479</accession>
<evidence type="ECO:0000313" key="4">
    <source>
        <dbReference type="Proteomes" id="UP000504606"/>
    </source>
</evidence>
<reference evidence="5" key="1">
    <citation type="submission" date="2025-08" db="UniProtKB">
        <authorList>
            <consortium name="RefSeq"/>
        </authorList>
    </citation>
    <scope>IDENTIFICATION</scope>
    <source>
        <tissue evidence="5">Whole organism</tissue>
    </source>
</reference>
<feature type="region of interest" description="Disordered" evidence="2">
    <location>
        <begin position="132"/>
        <end position="163"/>
    </location>
</feature>
<feature type="region of interest" description="Disordered" evidence="2">
    <location>
        <begin position="204"/>
        <end position="236"/>
    </location>
</feature>
<dbReference type="InterPro" id="IPR017330">
    <property type="entry name" value="SPAG7"/>
</dbReference>
<evidence type="ECO:0000256" key="1">
    <source>
        <dbReference type="SAM" id="Coils"/>
    </source>
</evidence>
<dbReference type="PANTHER" id="PTHR13498:SF3">
    <property type="entry name" value="SPERM-ASSOCIATED ANTIGEN 7"/>
    <property type="match status" value="1"/>
</dbReference>
<sequence length="236" mass="26812">MDLLGSILNSMDKPPTVNSQRNSLIKKQREEIQRKQKEERARLQAFRNEIEQKINKFIQDDTQHKFKFDPMDKVSRSIVHDVAEIAGVAAFSFGEEEVDRAVTLFKKESAPCDDELAALRRGEEWDPLKAQAEAERREKELQEEKEASRKRKSDVVPTTNYQEKYHHLIGKEAALDAARITQTNKQYGFVPSANKKDLRSIEQTLADIQSKKRKKLSHPDEASSSSTSADAGGSGQ</sequence>
<evidence type="ECO:0000256" key="2">
    <source>
        <dbReference type="SAM" id="MobiDB-lite"/>
    </source>
</evidence>
<feature type="domain" description="R3H" evidence="3">
    <location>
        <begin position="44"/>
        <end position="107"/>
    </location>
</feature>
<evidence type="ECO:0000313" key="5">
    <source>
        <dbReference type="RefSeq" id="XP_026273995.1"/>
    </source>
</evidence>
<dbReference type="GO" id="GO:0003676">
    <property type="term" value="F:nucleic acid binding"/>
    <property type="evidence" value="ECO:0007669"/>
    <property type="project" value="UniProtKB-UniRule"/>
</dbReference>
<feature type="compositionally biased region" description="Low complexity" evidence="2">
    <location>
        <begin position="222"/>
        <end position="236"/>
    </location>
</feature>
<dbReference type="SUPFAM" id="SSF82708">
    <property type="entry name" value="R3H domain"/>
    <property type="match status" value="1"/>
</dbReference>
<dbReference type="InterPro" id="IPR001374">
    <property type="entry name" value="R3H_dom"/>
</dbReference>
<proteinExistence type="predicted"/>
<gene>
    <name evidence="5" type="primary">LOC113203493</name>
</gene>
<dbReference type="Proteomes" id="UP000504606">
    <property type="component" value="Unplaced"/>
</dbReference>
<dbReference type="AlphaFoldDB" id="A0A6J1S479"/>
<keyword evidence="1" id="KW-0175">Coiled coil</keyword>
<dbReference type="InterPro" id="IPR036867">
    <property type="entry name" value="R3H_dom_sf"/>
</dbReference>
<evidence type="ECO:0000259" key="3">
    <source>
        <dbReference type="PROSITE" id="PS51061"/>
    </source>
</evidence>
<feature type="region of interest" description="Disordered" evidence="2">
    <location>
        <begin position="1"/>
        <end position="23"/>
    </location>
</feature>
<dbReference type="Pfam" id="PF01424">
    <property type="entry name" value="R3H"/>
    <property type="match status" value="1"/>
</dbReference>
<organism evidence="4 5">
    <name type="scientific">Frankliniella occidentalis</name>
    <name type="common">Western flower thrips</name>
    <name type="synonym">Euthrips occidentalis</name>
    <dbReference type="NCBI Taxonomy" id="133901"/>
    <lineage>
        <taxon>Eukaryota</taxon>
        <taxon>Metazoa</taxon>
        <taxon>Ecdysozoa</taxon>
        <taxon>Arthropoda</taxon>
        <taxon>Hexapoda</taxon>
        <taxon>Insecta</taxon>
        <taxon>Pterygota</taxon>
        <taxon>Neoptera</taxon>
        <taxon>Paraneoptera</taxon>
        <taxon>Thysanoptera</taxon>
        <taxon>Terebrantia</taxon>
        <taxon>Thripoidea</taxon>
        <taxon>Thripidae</taxon>
        <taxon>Frankliniella</taxon>
    </lineage>
</organism>
<dbReference type="CDD" id="cd02636">
    <property type="entry name" value="R3H_sperm-antigen"/>
    <property type="match status" value="1"/>
</dbReference>
<dbReference type="RefSeq" id="XP_026273995.1">
    <property type="nucleotide sequence ID" value="XM_026418210.2"/>
</dbReference>
<dbReference type="KEGG" id="foc:113203493"/>
<dbReference type="PROSITE" id="PS51061">
    <property type="entry name" value="R3H"/>
    <property type="match status" value="1"/>
</dbReference>
<dbReference type="InterPro" id="IPR034068">
    <property type="entry name" value="R3H_sperm-antigen"/>
</dbReference>
<name>A0A6J1S479_FRAOC</name>